<accession>A0A371EQ07</accession>
<proteinExistence type="predicted"/>
<name>A0A371EQ07_MUCPR</name>
<comment type="caution">
    <text evidence="2">The sequence shown here is derived from an EMBL/GenBank/DDBJ whole genome shotgun (WGS) entry which is preliminary data.</text>
</comment>
<keyword evidence="3" id="KW-1185">Reference proteome</keyword>
<dbReference type="Proteomes" id="UP000257109">
    <property type="component" value="Unassembled WGS sequence"/>
</dbReference>
<feature type="compositionally biased region" description="Basic and acidic residues" evidence="1">
    <location>
        <begin position="1"/>
        <end position="15"/>
    </location>
</feature>
<protein>
    <submittedName>
        <fullName evidence="2">Uncharacterized protein</fullName>
    </submittedName>
</protein>
<dbReference type="AlphaFoldDB" id="A0A371EQ07"/>
<evidence type="ECO:0000313" key="3">
    <source>
        <dbReference type="Proteomes" id="UP000257109"/>
    </source>
</evidence>
<organism evidence="2 3">
    <name type="scientific">Mucuna pruriens</name>
    <name type="common">Velvet bean</name>
    <name type="synonym">Dolichos pruriens</name>
    <dbReference type="NCBI Taxonomy" id="157652"/>
    <lineage>
        <taxon>Eukaryota</taxon>
        <taxon>Viridiplantae</taxon>
        <taxon>Streptophyta</taxon>
        <taxon>Embryophyta</taxon>
        <taxon>Tracheophyta</taxon>
        <taxon>Spermatophyta</taxon>
        <taxon>Magnoliopsida</taxon>
        <taxon>eudicotyledons</taxon>
        <taxon>Gunneridae</taxon>
        <taxon>Pentapetalae</taxon>
        <taxon>rosids</taxon>
        <taxon>fabids</taxon>
        <taxon>Fabales</taxon>
        <taxon>Fabaceae</taxon>
        <taxon>Papilionoideae</taxon>
        <taxon>50 kb inversion clade</taxon>
        <taxon>NPAAA clade</taxon>
        <taxon>indigoferoid/millettioid clade</taxon>
        <taxon>Phaseoleae</taxon>
        <taxon>Mucuna</taxon>
    </lineage>
</organism>
<feature type="non-terminal residue" evidence="2">
    <location>
        <position position="1"/>
    </location>
</feature>
<gene>
    <name evidence="2" type="ORF">CR513_52879</name>
</gene>
<feature type="region of interest" description="Disordered" evidence="1">
    <location>
        <begin position="1"/>
        <end position="33"/>
    </location>
</feature>
<evidence type="ECO:0000313" key="2">
    <source>
        <dbReference type="EMBL" id="RDX68150.1"/>
    </source>
</evidence>
<sequence>MDKRVASPDRRKNEESGQAMDSANRVEEGPNSYQSNDVITVTYIEGNGNPCPKPLIIQYNSAPKHRVPARPVYNNNAVPWKYPTEEPQAPQIRKEIASPKITNIAGVGGMT</sequence>
<dbReference type="EMBL" id="QJKJ01012663">
    <property type="protein sequence ID" value="RDX68150.1"/>
    <property type="molecule type" value="Genomic_DNA"/>
</dbReference>
<evidence type="ECO:0000256" key="1">
    <source>
        <dbReference type="SAM" id="MobiDB-lite"/>
    </source>
</evidence>
<reference evidence="2" key="1">
    <citation type="submission" date="2018-05" db="EMBL/GenBank/DDBJ databases">
        <title>Draft genome of Mucuna pruriens seed.</title>
        <authorList>
            <person name="Nnadi N.E."/>
            <person name="Vos R."/>
            <person name="Hasami M.H."/>
            <person name="Devisetty U.K."/>
            <person name="Aguiy J.C."/>
        </authorList>
    </citation>
    <scope>NUCLEOTIDE SEQUENCE [LARGE SCALE GENOMIC DNA]</scope>
    <source>
        <strain evidence="2">JCA_2017</strain>
    </source>
</reference>